<feature type="transmembrane region" description="Helical" evidence="5">
    <location>
        <begin position="35"/>
        <end position="56"/>
    </location>
</feature>
<dbReference type="NCBIfam" id="NF002796">
    <property type="entry name" value="PRK02935.1"/>
    <property type="match status" value="1"/>
</dbReference>
<organism evidence="6 7">
    <name type="scientific">Salinithrix halophila</name>
    <dbReference type="NCBI Taxonomy" id="1485204"/>
    <lineage>
        <taxon>Bacteria</taxon>
        <taxon>Bacillati</taxon>
        <taxon>Bacillota</taxon>
        <taxon>Bacilli</taxon>
        <taxon>Bacillales</taxon>
        <taxon>Thermoactinomycetaceae</taxon>
        <taxon>Salinithrix</taxon>
    </lineage>
</organism>
<name>A0ABV8JK37_9BACL</name>
<evidence type="ECO:0000256" key="1">
    <source>
        <dbReference type="ARBA" id="ARBA00022475"/>
    </source>
</evidence>
<feature type="transmembrane region" description="Helical" evidence="5">
    <location>
        <begin position="12"/>
        <end position="29"/>
    </location>
</feature>
<evidence type="ECO:0000256" key="2">
    <source>
        <dbReference type="ARBA" id="ARBA00022692"/>
    </source>
</evidence>
<sequence length="108" mass="11963">MLFASKINKFRTIALLMIFAGVGIMYFGFLWPSAMLVFFILGLLGVASSVAIYFWIGMLSTQAVQVECPRCGRTTKILGKKDQCMYCKATLSLDPKDAHKEDSSKPNA</sequence>
<gene>
    <name evidence="6" type="ORF">ACFOUO_13105</name>
</gene>
<keyword evidence="4 5" id="KW-0472">Membrane</keyword>
<evidence type="ECO:0000313" key="6">
    <source>
        <dbReference type="EMBL" id="MFC4077739.1"/>
    </source>
</evidence>
<comment type="caution">
    <text evidence="6">The sequence shown here is derived from an EMBL/GenBank/DDBJ whole genome shotgun (WGS) entry which is preliminary data.</text>
</comment>
<evidence type="ECO:0000256" key="4">
    <source>
        <dbReference type="ARBA" id="ARBA00023136"/>
    </source>
</evidence>
<dbReference type="RefSeq" id="WP_380705543.1">
    <property type="nucleotide sequence ID" value="NZ_JBHSAP010000015.1"/>
</dbReference>
<dbReference type="Pfam" id="PF11023">
    <property type="entry name" value="DUF2614"/>
    <property type="match status" value="1"/>
</dbReference>
<dbReference type="InterPro" id="IPR020912">
    <property type="entry name" value="UPF0295"/>
</dbReference>
<protein>
    <submittedName>
        <fullName evidence="6">DUF2614 family zinc ribbon-containing protein</fullName>
    </submittedName>
</protein>
<evidence type="ECO:0000256" key="5">
    <source>
        <dbReference type="SAM" id="Phobius"/>
    </source>
</evidence>
<evidence type="ECO:0000313" key="7">
    <source>
        <dbReference type="Proteomes" id="UP001595843"/>
    </source>
</evidence>
<keyword evidence="2 5" id="KW-0812">Transmembrane</keyword>
<accession>A0ABV8JK37</accession>
<evidence type="ECO:0000256" key="3">
    <source>
        <dbReference type="ARBA" id="ARBA00022989"/>
    </source>
</evidence>
<dbReference type="Proteomes" id="UP001595843">
    <property type="component" value="Unassembled WGS sequence"/>
</dbReference>
<proteinExistence type="predicted"/>
<keyword evidence="7" id="KW-1185">Reference proteome</keyword>
<dbReference type="EMBL" id="JBHSAP010000015">
    <property type="protein sequence ID" value="MFC4077739.1"/>
    <property type="molecule type" value="Genomic_DNA"/>
</dbReference>
<reference evidence="7" key="1">
    <citation type="journal article" date="2019" name="Int. J. Syst. Evol. Microbiol.">
        <title>The Global Catalogue of Microorganisms (GCM) 10K type strain sequencing project: providing services to taxonomists for standard genome sequencing and annotation.</title>
        <authorList>
            <consortium name="The Broad Institute Genomics Platform"/>
            <consortium name="The Broad Institute Genome Sequencing Center for Infectious Disease"/>
            <person name="Wu L."/>
            <person name="Ma J."/>
        </authorList>
    </citation>
    <scope>NUCLEOTIDE SEQUENCE [LARGE SCALE GENOMIC DNA]</scope>
    <source>
        <strain evidence="7">IBRC-M 10813</strain>
    </source>
</reference>
<keyword evidence="3 5" id="KW-1133">Transmembrane helix</keyword>
<keyword evidence="1" id="KW-1003">Cell membrane</keyword>